<evidence type="ECO:0000313" key="3">
    <source>
        <dbReference type="Proteomes" id="UP000611215"/>
    </source>
</evidence>
<proteinExistence type="predicted"/>
<feature type="transmembrane region" description="Helical" evidence="1">
    <location>
        <begin position="12"/>
        <end position="41"/>
    </location>
</feature>
<dbReference type="NCBIfam" id="NF040945">
    <property type="entry name" value="CCC_membrane"/>
    <property type="match status" value="1"/>
</dbReference>
<keyword evidence="1" id="KW-1133">Transmembrane helix</keyword>
<evidence type="ECO:0000256" key="1">
    <source>
        <dbReference type="SAM" id="Phobius"/>
    </source>
</evidence>
<reference evidence="2 3" key="1">
    <citation type="submission" date="2020-11" db="EMBL/GenBank/DDBJ databases">
        <title>Winogradskyella marina sp. nov., isolated from marine sediment.</title>
        <authorList>
            <person name="Bo J."/>
            <person name="Wang S."/>
            <person name="Song X."/>
            <person name="Du Z."/>
        </authorList>
    </citation>
    <scope>NUCLEOTIDE SEQUENCE [LARGE SCALE GENOMIC DNA]</scope>
    <source>
        <strain evidence="2 3">F6397</strain>
    </source>
</reference>
<gene>
    <name evidence="2" type="ORF">ITJ86_11565</name>
</gene>
<name>A0ABS0EJ98_9FLAO</name>
<dbReference type="Proteomes" id="UP000611215">
    <property type="component" value="Unassembled WGS sequence"/>
</dbReference>
<sequence length="118" mass="13021">MEKQQIPNGTLILIMGILSIIGCCCYGVPGLIFGIVAIILASKASKVYMEDPESYSGYGNVKAGKIMGIIGVVLSIIMVLVYVWLITSIGWENLQELQGIQDPDEMQRKIEELMQQQQ</sequence>
<evidence type="ECO:0000313" key="2">
    <source>
        <dbReference type="EMBL" id="MBF8150539.1"/>
    </source>
</evidence>
<protein>
    <submittedName>
        <fullName evidence="2">DUF4190 domain-containing protein</fullName>
    </submittedName>
</protein>
<comment type="caution">
    <text evidence="2">The sequence shown here is derived from an EMBL/GenBank/DDBJ whole genome shotgun (WGS) entry which is preliminary data.</text>
</comment>
<feature type="transmembrane region" description="Helical" evidence="1">
    <location>
        <begin position="66"/>
        <end position="85"/>
    </location>
</feature>
<keyword evidence="3" id="KW-1185">Reference proteome</keyword>
<keyword evidence="1" id="KW-0812">Transmembrane</keyword>
<dbReference type="RefSeq" id="WP_195871796.1">
    <property type="nucleotide sequence ID" value="NZ_JADOET010000009.1"/>
</dbReference>
<keyword evidence="1" id="KW-0472">Membrane</keyword>
<dbReference type="PROSITE" id="PS51257">
    <property type="entry name" value="PROKAR_LIPOPROTEIN"/>
    <property type="match status" value="1"/>
</dbReference>
<dbReference type="Pfam" id="PF07666">
    <property type="entry name" value="MpPF26"/>
    <property type="match status" value="1"/>
</dbReference>
<organism evidence="2 3">
    <name type="scientific">Winogradskyella marina</name>
    <dbReference type="NCBI Taxonomy" id="2785530"/>
    <lineage>
        <taxon>Bacteria</taxon>
        <taxon>Pseudomonadati</taxon>
        <taxon>Bacteroidota</taxon>
        <taxon>Flavobacteriia</taxon>
        <taxon>Flavobacteriales</taxon>
        <taxon>Flavobacteriaceae</taxon>
        <taxon>Winogradskyella</taxon>
    </lineage>
</organism>
<dbReference type="InterPro" id="IPR011655">
    <property type="entry name" value="MpPF26"/>
</dbReference>
<dbReference type="EMBL" id="JADOET010000009">
    <property type="protein sequence ID" value="MBF8150539.1"/>
    <property type="molecule type" value="Genomic_DNA"/>
</dbReference>
<accession>A0ABS0EJ98</accession>